<keyword evidence="4" id="KW-0378">Hydrolase</keyword>
<evidence type="ECO:0000259" key="8">
    <source>
        <dbReference type="Pfam" id="PF02272"/>
    </source>
</evidence>
<dbReference type="Proteomes" id="UP000682802">
    <property type="component" value="Chromosome 1"/>
</dbReference>
<dbReference type="InterPro" id="IPR004610">
    <property type="entry name" value="RecJ"/>
</dbReference>
<feature type="domain" description="DDH" evidence="7">
    <location>
        <begin position="80"/>
        <end position="230"/>
    </location>
</feature>
<keyword evidence="3" id="KW-0540">Nuclease</keyword>
<evidence type="ECO:0000256" key="6">
    <source>
        <dbReference type="SAM" id="Coils"/>
    </source>
</evidence>
<dbReference type="EMBL" id="CP076128">
    <property type="protein sequence ID" value="QWG06744.1"/>
    <property type="molecule type" value="Genomic_DNA"/>
</dbReference>
<organism evidence="10 11">
    <name type="scientific">Flammeovirga kamogawensis</name>
    <dbReference type="NCBI Taxonomy" id="373891"/>
    <lineage>
        <taxon>Bacteria</taxon>
        <taxon>Pseudomonadati</taxon>
        <taxon>Bacteroidota</taxon>
        <taxon>Cytophagia</taxon>
        <taxon>Cytophagales</taxon>
        <taxon>Flammeovirgaceae</taxon>
        <taxon>Flammeovirga</taxon>
    </lineage>
</organism>
<feature type="coiled-coil region" evidence="6">
    <location>
        <begin position="307"/>
        <end position="334"/>
    </location>
</feature>
<evidence type="ECO:0000256" key="1">
    <source>
        <dbReference type="ARBA" id="ARBA00005915"/>
    </source>
</evidence>
<dbReference type="PANTHER" id="PTHR30255:SF2">
    <property type="entry name" value="SINGLE-STRANDED-DNA-SPECIFIC EXONUCLEASE RECJ"/>
    <property type="match status" value="1"/>
</dbReference>
<dbReference type="Gene3D" id="3.90.1640.30">
    <property type="match status" value="1"/>
</dbReference>
<name>A0ABX8GT25_9BACT</name>
<dbReference type="GO" id="GO:0004527">
    <property type="term" value="F:exonuclease activity"/>
    <property type="evidence" value="ECO:0007669"/>
    <property type="project" value="UniProtKB-KW"/>
</dbReference>
<evidence type="ECO:0000313" key="10">
    <source>
        <dbReference type="EMBL" id="QWG06744.1"/>
    </source>
</evidence>
<dbReference type="RefSeq" id="WP_144074151.1">
    <property type="nucleotide sequence ID" value="NZ_CP076128.1"/>
</dbReference>
<gene>
    <name evidence="10" type="primary">recJ</name>
    <name evidence="10" type="ORF">KM029_15750</name>
</gene>
<evidence type="ECO:0000259" key="9">
    <source>
        <dbReference type="Pfam" id="PF17768"/>
    </source>
</evidence>
<comment type="similarity">
    <text evidence="1">Belongs to the RecJ family.</text>
</comment>
<feature type="domain" description="DHHA1" evidence="8">
    <location>
        <begin position="348"/>
        <end position="440"/>
    </location>
</feature>
<dbReference type="Gene3D" id="3.10.310.30">
    <property type="match status" value="1"/>
</dbReference>
<dbReference type="SUPFAM" id="SSF64182">
    <property type="entry name" value="DHH phosphoesterases"/>
    <property type="match status" value="1"/>
</dbReference>
<protein>
    <recommendedName>
        <fullName evidence="2">Single-stranded-DNA-specific exonuclease RecJ</fullName>
    </recommendedName>
</protein>
<accession>A0ABX8GT25</accession>
<evidence type="ECO:0000256" key="5">
    <source>
        <dbReference type="ARBA" id="ARBA00022839"/>
    </source>
</evidence>
<evidence type="ECO:0000259" key="7">
    <source>
        <dbReference type="Pfam" id="PF01368"/>
    </source>
</evidence>
<keyword evidence="6" id="KW-0175">Coiled coil</keyword>
<dbReference type="Pfam" id="PF17768">
    <property type="entry name" value="RecJ_OB"/>
    <property type="match status" value="1"/>
</dbReference>
<dbReference type="NCBIfam" id="TIGR00644">
    <property type="entry name" value="recJ"/>
    <property type="match status" value="1"/>
</dbReference>
<dbReference type="InterPro" id="IPR051673">
    <property type="entry name" value="SSDNA_exonuclease_RecJ"/>
</dbReference>
<dbReference type="InterPro" id="IPR001667">
    <property type="entry name" value="DDH_dom"/>
</dbReference>
<evidence type="ECO:0000256" key="4">
    <source>
        <dbReference type="ARBA" id="ARBA00022801"/>
    </source>
</evidence>
<proteinExistence type="inferred from homology"/>
<dbReference type="InterPro" id="IPR003156">
    <property type="entry name" value="DHHA1_dom"/>
</dbReference>
<reference evidence="10 11" key="1">
    <citation type="submission" date="2021-05" db="EMBL/GenBank/DDBJ databases">
        <title>Comparative genomic studies on the polysaccharide-degrading batcterial strains of the Flammeovirga genus.</title>
        <authorList>
            <person name="Zewei F."/>
            <person name="Zheng Z."/>
            <person name="Yu L."/>
            <person name="Ruyue G."/>
            <person name="Yanhong M."/>
            <person name="Yuanyuan C."/>
            <person name="Jingyan G."/>
            <person name="Wenjun H."/>
        </authorList>
    </citation>
    <scope>NUCLEOTIDE SEQUENCE [LARGE SCALE GENOMIC DNA]</scope>
    <source>
        <strain evidence="10 11">YS10</strain>
    </source>
</reference>
<evidence type="ECO:0000256" key="2">
    <source>
        <dbReference type="ARBA" id="ARBA00019841"/>
    </source>
</evidence>
<keyword evidence="11" id="KW-1185">Reference proteome</keyword>
<sequence>MEKVWKILPKANQDHVKELLKQPNVPKIIAELLVQRGVTTIPKARDYFRPTLEKLYDPFLMKDMDIAVARLTLAIEHGERILFFGDYDVDGTSAVALFMHFFREVYDNIDFYIPDKYTEGYGVSLRGVEYAAQTNCQLIISLDCGIMSHEAIEESIHRNIDFIVCDHHQLGDTIPKATAVLNPQRPDCNYPFKGLSGCGVGFKFLQGFCQKHGIDPTPLWQHLDLVVLGTACDVVPMTDENRVIANEGIKYLRKSTKPGIVALFKVLNREQSEIQVQDLGYTFGPIINAAGRIAHAQISAELLSTIDNKEAKELAEELNRLNQLRKNYDRTNTEEALVMAEENKSAPALVLYNESWHKGVLGIVASRCAEKFGKPTVALTLSRDEVTGSARAIANFDIHKALTASAEFLDQFGGHTSAAGLSLKKENLSAFTDKFEAEVKNLTNGKNFVSELNVDLEIDLADLDLASATIINKMSPFGHENPLPLFIAKNVKVATTPRVLKDKHLKMQVFQEEGDQKIDAIAFNQADQLDVVMEGFFDILFRLDINEYRGNKTLQLNIKEISTSKK</sequence>
<evidence type="ECO:0000313" key="11">
    <source>
        <dbReference type="Proteomes" id="UP000682802"/>
    </source>
</evidence>
<evidence type="ECO:0000256" key="3">
    <source>
        <dbReference type="ARBA" id="ARBA00022722"/>
    </source>
</evidence>
<dbReference type="InterPro" id="IPR041122">
    <property type="entry name" value="RecJ_OB"/>
</dbReference>
<dbReference type="Pfam" id="PF02272">
    <property type="entry name" value="DHHA1"/>
    <property type="match status" value="1"/>
</dbReference>
<dbReference type="Pfam" id="PF01368">
    <property type="entry name" value="DHH"/>
    <property type="match status" value="1"/>
</dbReference>
<keyword evidence="5 10" id="KW-0269">Exonuclease</keyword>
<dbReference type="InterPro" id="IPR038763">
    <property type="entry name" value="DHH_sf"/>
</dbReference>
<dbReference type="PANTHER" id="PTHR30255">
    <property type="entry name" value="SINGLE-STRANDED-DNA-SPECIFIC EXONUCLEASE RECJ"/>
    <property type="match status" value="1"/>
</dbReference>
<feature type="domain" description="RecJ OB" evidence="9">
    <location>
        <begin position="454"/>
        <end position="559"/>
    </location>
</feature>